<keyword evidence="1" id="KW-0812">Transmembrane</keyword>
<dbReference type="EMBL" id="GBRH01185009">
    <property type="protein sequence ID" value="JAE12887.1"/>
    <property type="molecule type" value="Transcribed_RNA"/>
</dbReference>
<evidence type="ECO:0000313" key="2">
    <source>
        <dbReference type="EMBL" id="JAE12887.1"/>
    </source>
</evidence>
<proteinExistence type="predicted"/>
<reference evidence="2" key="1">
    <citation type="submission" date="2014-09" db="EMBL/GenBank/DDBJ databases">
        <authorList>
            <person name="Magalhaes I.L.F."/>
            <person name="Oliveira U."/>
            <person name="Santos F.R."/>
            <person name="Vidigal T.H.D.A."/>
            <person name="Brescovit A.D."/>
            <person name="Santos A.J."/>
        </authorList>
    </citation>
    <scope>NUCLEOTIDE SEQUENCE</scope>
    <source>
        <tissue evidence="2">Shoot tissue taken approximately 20 cm above the soil surface</tissue>
    </source>
</reference>
<keyword evidence="1" id="KW-0472">Membrane</keyword>
<evidence type="ECO:0000256" key="1">
    <source>
        <dbReference type="SAM" id="Phobius"/>
    </source>
</evidence>
<organism evidence="2">
    <name type="scientific">Arundo donax</name>
    <name type="common">Giant reed</name>
    <name type="synonym">Donax arundinaceus</name>
    <dbReference type="NCBI Taxonomy" id="35708"/>
    <lineage>
        <taxon>Eukaryota</taxon>
        <taxon>Viridiplantae</taxon>
        <taxon>Streptophyta</taxon>
        <taxon>Embryophyta</taxon>
        <taxon>Tracheophyta</taxon>
        <taxon>Spermatophyta</taxon>
        <taxon>Magnoliopsida</taxon>
        <taxon>Liliopsida</taxon>
        <taxon>Poales</taxon>
        <taxon>Poaceae</taxon>
        <taxon>PACMAD clade</taxon>
        <taxon>Arundinoideae</taxon>
        <taxon>Arundineae</taxon>
        <taxon>Arundo</taxon>
    </lineage>
</organism>
<protein>
    <submittedName>
        <fullName evidence="2">Uncharacterized protein</fullName>
    </submittedName>
</protein>
<sequence length="131" mass="15480">MNWDVIVSVICCKLGFYSIILFLKWAETFCCFHFSRFARLCVFRRCCFFISVACNINFPFVRLVSSFAVSIQLPLAFPLLFTSSGGELSRCLRQIIYFSKFLQYTCIFPAFIIFKYVYVFHIFILIFIMQI</sequence>
<dbReference type="AlphaFoldDB" id="A0A0A9FKL7"/>
<feature type="transmembrane region" description="Helical" evidence="1">
    <location>
        <begin position="6"/>
        <end position="25"/>
    </location>
</feature>
<keyword evidence="1" id="KW-1133">Transmembrane helix</keyword>
<name>A0A0A9FKL7_ARUDO</name>
<reference evidence="2" key="2">
    <citation type="journal article" date="2015" name="Data Brief">
        <title>Shoot transcriptome of the giant reed, Arundo donax.</title>
        <authorList>
            <person name="Barrero R.A."/>
            <person name="Guerrero F.D."/>
            <person name="Moolhuijzen P."/>
            <person name="Goolsby J.A."/>
            <person name="Tidwell J."/>
            <person name="Bellgard S.E."/>
            <person name="Bellgard M.I."/>
        </authorList>
    </citation>
    <scope>NUCLEOTIDE SEQUENCE</scope>
    <source>
        <tissue evidence="2">Shoot tissue taken approximately 20 cm above the soil surface</tissue>
    </source>
</reference>
<feature type="transmembrane region" description="Helical" evidence="1">
    <location>
        <begin position="37"/>
        <end position="58"/>
    </location>
</feature>
<accession>A0A0A9FKL7</accession>
<feature type="transmembrane region" description="Helical" evidence="1">
    <location>
        <begin position="101"/>
        <end position="129"/>
    </location>
</feature>